<comment type="caution">
    <text evidence="5">The sequence shown here is derived from an EMBL/GenBank/DDBJ whole genome shotgun (WGS) entry which is preliminary data.</text>
</comment>
<dbReference type="AlphaFoldDB" id="A0A2S6GII4"/>
<dbReference type="InterPro" id="IPR036322">
    <property type="entry name" value="WD40_repeat_dom_sf"/>
</dbReference>
<feature type="repeat" description="WD" evidence="3">
    <location>
        <begin position="315"/>
        <end position="359"/>
    </location>
</feature>
<evidence type="ECO:0000313" key="5">
    <source>
        <dbReference type="EMBL" id="PPK65042.1"/>
    </source>
</evidence>
<dbReference type="Pfam" id="PF00400">
    <property type="entry name" value="WD40"/>
    <property type="match status" value="2"/>
</dbReference>
<dbReference type="InterPro" id="IPR001680">
    <property type="entry name" value="WD40_rpt"/>
</dbReference>
<dbReference type="PROSITE" id="PS50082">
    <property type="entry name" value="WD_REPEATS_2"/>
    <property type="match status" value="2"/>
</dbReference>
<dbReference type="Proteomes" id="UP000239203">
    <property type="component" value="Unassembled WGS sequence"/>
</dbReference>
<feature type="region of interest" description="Disordered" evidence="4">
    <location>
        <begin position="238"/>
        <end position="262"/>
    </location>
</feature>
<evidence type="ECO:0000256" key="1">
    <source>
        <dbReference type="ARBA" id="ARBA00022574"/>
    </source>
</evidence>
<proteinExistence type="predicted"/>
<keyword evidence="2" id="KW-0677">Repeat</keyword>
<evidence type="ECO:0000256" key="2">
    <source>
        <dbReference type="ARBA" id="ARBA00022737"/>
    </source>
</evidence>
<organism evidence="5 6">
    <name type="scientific">Actinokineospora auranticolor</name>
    <dbReference type="NCBI Taxonomy" id="155976"/>
    <lineage>
        <taxon>Bacteria</taxon>
        <taxon>Bacillati</taxon>
        <taxon>Actinomycetota</taxon>
        <taxon>Actinomycetes</taxon>
        <taxon>Pseudonocardiales</taxon>
        <taxon>Pseudonocardiaceae</taxon>
        <taxon>Actinokineospora</taxon>
    </lineage>
</organism>
<dbReference type="PANTHER" id="PTHR22847:SF637">
    <property type="entry name" value="WD REPEAT DOMAIN 5B"/>
    <property type="match status" value="1"/>
</dbReference>
<keyword evidence="6" id="KW-1185">Reference proteome</keyword>
<name>A0A2S6GII4_9PSEU</name>
<dbReference type="InterPro" id="IPR015943">
    <property type="entry name" value="WD40/YVTN_repeat-like_dom_sf"/>
</dbReference>
<accession>A0A2S6GII4</accession>
<feature type="repeat" description="WD" evidence="3">
    <location>
        <begin position="360"/>
        <end position="404"/>
    </location>
</feature>
<evidence type="ECO:0000256" key="4">
    <source>
        <dbReference type="SAM" id="MobiDB-lite"/>
    </source>
</evidence>
<evidence type="ECO:0000313" key="6">
    <source>
        <dbReference type="Proteomes" id="UP000239203"/>
    </source>
</evidence>
<dbReference type="EMBL" id="PTIX01000016">
    <property type="protein sequence ID" value="PPK65042.1"/>
    <property type="molecule type" value="Genomic_DNA"/>
</dbReference>
<dbReference type="RefSeq" id="WP_104481474.1">
    <property type="nucleotide sequence ID" value="NZ_CP154825.1"/>
</dbReference>
<sequence length="586" mass="63662">MEHEPVMQWVLRKRKPLDEEAHIRVSVRAGEYRVDHTGFGHRRYPDKQSAWDAVQALRAGHDGVWVQVECDDAPFAAMRPADGSRVLYDTAGECLYGHWGTHADSWWKRYEQAMAAGETFRQTLAHELFGGFIDAVAYRDPLTGDDRYAVATAVDEGSDYYVVDYPDRSTAETQYEETVHANRSEEFPYRSCDIPAIVIDSASDMPDNLVRLPNGAVMDRVDHLEMYGYRATIDFPTTPRSAKPGRVRGMTSRPRSWGPGPMEVVDATPESWSSGSAPHALTLLDLPDGSLLMASGDDGGATVWSPRDGMPRQEFVGHGDRVLATALLPLPEEEAVLATGGQDGLVKLWAVRDGRPLLSFEAHRRPVNAVTWACPPGEVPWLITGGDDATVVVWDPETASKIVDWEVGTPSVHIVWSLDALVLANGHVCVVAGSDDGASSVVHVWDATTRTTLHTFTLERGGFGIESPSVAVVGLADGSFRVGVAGGSEVRVWDGSTGEEIRAFSVPGRYGQLAMAVLEDLRVAVAVTDGERTAVWDSESGEELASVTGRETYPTALAMTTTMDGGVVLAVTDVDHVPARLLRLAE</sequence>
<protein>
    <submittedName>
        <fullName evidence="5">WD domain G-beta repeat uncharacterized protein</fullName>
    </submittedName>
</protein>
<gene>
    <name evidence="5" type="ORF">CLV40_11685</name>
</gene>
<dbReference type="SUPFAM" id="SSF50978">
    <property type="entry name" value="WD40 repeat-like"/>
    <property type="match status" value="1"/>
</dbReference>
<dbReference type="Gene3D" id="2.130.10.10">
    <property type="entry name" value="YVTN repeat-like/Quinoprotein amine dehydrogenase"/>
    <property type="match status" value="2"/>
</dbReference>
<dbReference type="SMART" id="SM00320">
    <property type="entry name" value="WD40"/>
    <property type="match status" value="3"/>
</dbReference>
<dbReference type="PANTHER" id="PTHR22847">
    <property type="entry name" value="WD40 REPEAT PROTEIN"/>
    <property type="match status" value="1"/>
</dbReference>
<keyword evidence="1 3" id="KW-0853">WD repeat</keyword>
<evidence type="ECO:0000256" key="3">
    <source>
        <dbReference type="PROSITE-ProRule" id="PRU00221"/>
    </source>
</evidence>
<reference evidence="5 6" key="1">
    <citation type="submission" date="2018-02" db="EMBL/GenBank/DDBJ databases">
        <title>Genomic Encyclopedia of Archaeal and Bacterial Type Strains, Phase II (KMG-II): from individual species to whole genera.</title>
        <authorList>
            <person name="Goeker M."/>
        </authorList>
    </citation>
    <scope>NUCLEOTIDE SEQUENCE [LARGE SCALE GENOMIC DNA]</scope>
    <source>
        <strain evidence="5 6">YU 961-1</strain>
    </source>
</reference>
<dbReference type="OrthoDB" id="218695at2"/>